<keyword evidence="3 5" id="KW-0732">Signal</keyword>
<dbReference type="PANTHER" id="PTHR35936">
    <property type="entry name" value="MEMBRANE-BOUND LYTIC MUREIN TRANSGLYCOSYLASE F"/>
    <property type="match status" value="1"/>
</dbReference>
<dbReference type="Proteomes" id="UP000051686">
    <property type="component" value="Unassembled WGS sequence"/>
</dbReference>
<dbReference type="SUPFAM" id="SSF53850">
    <property type="entry name" value="Periplasmic binding protein-like II"/>
    <property type="match status" value="1"/>
</dbReference>
<dbReference type="EMBL" id="AZEH01000025">
    <property type="protein sequence ID" value="KRL05462.1"/>
    <property type="molecule type" value="Genomic_DNA"/>
</dbReference>
<dbReference type="STRING" id="1423777.FD46_GL000878"/>
<dbReference type="PROSITE" id="PS51257">
    <property type="entry name" value="PROKAR_LIPOPROTEIN"/>
    <property type="match status" value="1"/>
</dbReference>
<dbReference type="SMART" id="SM00062">
    <property type="entry name" value="PBPb"/>
    <property type="match status" value="1"/>
</dbReference>
<evidence type="ECO:0000256" key="5">
    <source>
        <dbReference type="SAM" id="SignalP"/>
    </source>
</evidence>
<dbReference type="PANTHER" id="PTHR35936:SF19">
    <property type="entry name" value="AMINO-ACID-BINDING PROTEIN YXEM-RELATED"/>
    <property type="match status" value="1"/>
</dbReference>
<dbReference type="GO" id="GO:0030313">
    <property type="term" value="C:cell envelope"/>
    <property type="evidence" value="ECO:0007669"/>
    <property type="project" value="UniProtKB-SubCell"/>
</dbReference>
<evidence type="ECO:0000256" key="3">
    <source>
        <dbReference type="ARBA" id="ARBA00022729"/>
    </source>
</evidence>
<protein>
    <submittedName>
        <fullName evidence="7">L-cystine ABC superfamily ATP binding cassette transporter, binding protein YckK</fullName>
    </submittedName>
</protein>
<accession>A0A0R1MBS6</accession>
<evidence type="ECO:0000256" key="1">
    <source>
        <dbReference type="ARBA" id="ARBA00004196"/>
    </source>
</evidence>
<comment type="caution">
    <text evidence="7">The sequence shown here is derived from an EMBL/GenBank/DDBJ whole genome shotgun (WGS) entry which is preliminary data.</text>
</comment>
<feature type="signal peptide" evidence="5">
    <location>
        <begin position="1"/>
        <end position="25"/>
    </location>
</feature>
<feature type="domain" description="Solute-binding protein family 3/N-terminal" evidence="6">
    <location>
        <begin position="44"/>
        <end position="264"/>
    </location>
</feature>
<organism evidence="7 8">
    <name type="scientific">Liquorilactobacillus oeni DSM 19972</name>
    <dbReference type="NCBI Taxonomy" id="1423777"/>
    <lineage>
        <taxon>Bacteria</taxon>
        <taxon>Bacillati</taxon>
        <taxon>Bacillota</taxon>
        <taxon>Bacilli</taxon>
        <taxon>Lactobacillales</taxon>
        <taxon>Lactobacillaceae</taxon>
        <taxon>Liquorilactobacillus</taxon>
    </lineage>
</organism>
<sequence>MKMKFNFKRVALLAGITLLGLTVTACSSSKKSTGFQSDLNQKGTLTIGLEGTYAPYSYRKDGKLTGFEVELGKALAKKMNLKAKFVPTKWDGLIAGLGSNKYDVVLNNITQTPERAKSYLFSTPYIYSRAVLITRSDETNLNSLSDVKGKKLAEGTGTDNEQTAKKFGAETVPSGDFATTVSLIKQGRVDGTINSKEAFLSYQKSSSTKGLKYKDVSDEKDPAKIVALFNKNSSKLRKQTNKALKQLRNDGTLKKLSEKYFSADITK</sequence>
<evidence type="ECO:0000313" key="7">
    <source>
        <dbReference type="EMBL" id="KRL05462.1"/>
    </source>
</evidence>
<evidence type="ECO:0000259" key="6">
    <source>
        <dbReference type="SMART" id="SM00062"/>
    </source>
</evidence>
<feature type="chain" id="PRO_5038703988" evidence="5">
    <location>
        <begin position="26"/>
        <end position="267"/>
    </location>
</feature>
<dbReference type="InterPro" id="IPR018313">
    <property type="entry name" value="SBP_3_CS"/>
</dbReference>
<evidence type="ECO:0000256" key="2">
    <source>
        <dbReference type="ARBA" id="ARBA00010333"/>
    </source>
</evidence>
<proteinExistence type="inferred from homology"/>
<dbReference type="Gene3D" id="3.40.190.10">
    <property type="entry name" value="Periplasmic binding protein-like II"/>
    <property type="match status" value="2"/>
</dbReference>
<evidence type="ECO:0000313" key="8">
    <source>
        <dbReference type="Proteomes" id="UP000051686"/>
    </source>
</evidence>
<evidence type="ECO:0000256" key="4">
    <source>
        <dbReference type="RuleBase" id="RU003744"/>
    </source>
</evidence>
<dbReference type="PROSITE" id="PS01039">
    <property type="entry name" value="SBP_BACTERIAL_3"/>
    <property type="match status" value="1"/>
</dbReference>
<dbReference type="InterPro" id="IPR001638">
    <property type="entry name" value="Solute-binding_3/MltF_N"/>
</dbReference>
<dbReference type="AlphaFoldDB" id="A0A0R1MBS6"/>
<gene>
    <name evidence="7" type="ORF">FD46_GL000878</name>
</gene>
<comment type="subcellular location">
    <subcellularLocation>
        <location evidence="1">Cell envelope</location>
    </subcellularLocation>
</comment>
<dbReference type="PATRIC" id="fig|1423777.3.peg.900"/>
<dbReference type="Pfam" id="PF00497">
    <property type="entry name" value="SBP_bac_3"/>
    <property type="match status" value="1"/>
</dbReference>
<name>A0A0R1MBS6_9LACO</name>
<comment type="similarity">
    <text evidence="2 4">Belongs to the bacterial solute-binding protein 3 family.</text>
</comment>
<keyword evidence="8" id="KW-1185">Reference proteome</keyword>
<reference evidence="7 8" key="1">
    <citation type="journal article" date="2015" name="Genome Announc.">
        <title>Expanding the biotechnology potential of lactobacilli through comparative genomics of 213 strains and associated genera.</title>
        <authorList>
            <person name="Sun Z."/>
            <person name="Harris H.M."/>
            <person name="McCann A."/>
            <person name="Guo C."/>
            <person name="Argimon S."/>
            <person name="Zhang W."/>
            <person name="Yang X."/>
            <person name="Jeffery I.B."/>
            <person name="Cooney J.C."/>
            <person name="Kagawa T.F."/>
            <person name="Liu W."/>
            <person name="Song Y."/>
            <person name="Salvetti E."/>
            <person name="Wrobel A."/>
            <person name="Rasinkangas P."/>
            <person name="Parkhill J."/>
            <person name="Rea M.C."/>
            <person name="O'Sullivan O."/>
            <person name="Ritari J."/>
            <person name="Douillard F.P."/>
            <person name="Paul Ross R."/>
            <person name="Yang R."/>
            <person name="Briner A.E."/>
            <person name="Felis G.E."/>
            <person name="de Vos W.M."/>
            <person name="Barrangou R."/>
            <person name="Klaenhammer T.R."/>
            <person name="Caufield P.W."/>
            <person name="Cui Y."/>
            <person name="Zhang H."/>
            <person name="O'Toole P.W."/>
        </authorList>
    </citation>
    <scope>NUCLEOTIDE SEQUENCE [LARGE SCALE GENOMIC DNA]</scope>
    <source>
        <strain evidence="7 8">DSM 19972</strain>
    </source>
</reference>